<name>A0A161C733_9BBAC</name>
<accession>A0A161C733</accession>
<dbReference type="EMBL" id="KR011718">
    <property type="protein sequence ID" value="AKR17472.1"/>
    <property type="molecule type" value="Genomic_DNA"/>
</dbReference>
<evidence type="ECO:0000313" key="2">
    <source>
        <dbReference type="Proteomes" id="UP000202962"/>
    </source>
</evidence>
<dbReference type="RefSeq" id="YP_009249972.1">
    <property type="nucleotide sequence ID" value="NC_029996.1"/>
</dbReference>
<evidence type="ECO:0000313" key="1">
    <source>
        <dbReference type="EMBL" id="AKR17472.1"/>
    </source>
</evidence>
<organism evidence="1 2">
    <name type="scientific">Mocis latipes granulovirus</name>
    <dbReference type="NCBI Taxonomy" id="2072024"/>
    <lineage>
        <taxon>Viruses</taxon>
        <taxon>Viruses incertae sedis</taxon>
        <taxon>Naldaviricetes</taxon>
        <taxon>Lefavirales</taxon>
        <taxon>Baculoviridae</taxon>
        <taxon>Betabaculovirus</taxon>
        <taxon>Betabaculovirus molatipedis</taxon>
    </lineage>
</organism>
<dbReference type="KEGG" id="vg:27429804"/>
<dbReference type="OrthoDB" id="16663at10239"/>
<dbReference type="GeneID" id="27429804"/>
<protein>
    <recommendedName>
        <fullName evidence="3">Ac53</fullName>
    </recommendedName>
</protein>
<dbReference type="InterPro" id="IPR008573">
    <property type="entry name" value="Baculovirus_U-box/Ring-like"/>
</dbReference>
<reference evidence="1 2" key="1">
    <citation type="submission" date="2015-03" db="EMBL/GenBank/DDBJ databases">
        <title>The complete genome sequence of Mocis sp. granulovirus.</title>
        <authorList>
            <person name="Ardisson-Araujo D.M.P."/>
            <person name="Melo F.L."/>
            <person name="Sosa-Gomez D.R."/>
            <person name="Ribeiro B.M."/>
        </authorList>
    </citation>
    <scope>NUCLEOTIDE SEQUENCE [LARGE SCALE GENOMIC DNA]</scope>
    <source>
        <strain evidence="1">Southern Brazil</strain>
    </source>
</reference>
<dbReference type="Proteomes" id="UP000202962">
    <property type="component" value="Segment"/>
</dbReference>
<proteinExistence type="predicted"/>
<sequence>MAFFITTKTSLPKQDLEQMFYSELGDEFECAICCATIDKYHGGTIVITCEGLADFEHLFCRECDEKFKRNDPYKRQIKYKFAFPFENDIAALSFIEKTKKLIINYDDESKQERLKNSMKNLLRQNEYRDLTFDFNLNL</sequence>
<keyword evidence="2" id="KW-1185">Reference proteome</keyword>
<dbReference type="Pfam" id="PF05883">
    <property type="entry name" value="Baculo_RING"/>
    <property type="match status" value="1"/>
</dbReference>
<evidence type="ECO:0008006" key="3">
    <source>
        <dbReference type="Google" id="ProtNLM"/>
    </source>
</evidence>